<dbReference type="GO" id="GO:1904680">
    <property type="term" value="F:peptide transmembrane transporter activity"/>
    <property type="evidence" value="ECO:0007669"/>
    <property type="project" value="TreeGrafter"/>
</dbReference>
<dbReference type="PANTHER" id="PTHR30290:SF9">
    <property type="entry name" value="OLIGOPEPTIDE-BINDING PROTEIN APPA"/>
    <property type="match status" value="1"/>
</dbReference>
<dbReference type="Gene3D" id="3.90.76.10">
    <property type="entry name" value="Dipeptide-binding Protein, Domain 1"/>
    <property type="match status" value="1"/>
</dbReference>
<name>A0A0F9GZ29_9ZZZZ</name>
<feature type="domain" description="Solute-binding protein family 5" evidence="4">
    <location>
        <begin position="17"/>
        <end position="263"/>
    </location>
</feature>
<dbReference type="Gene3D" id="3.10.105.10">
    <property type="entry name" value="Dipeptide-binding Protein, Domain 3"/>
    <property type="match status" value="1"/>
</dbReference>
<feature type="non-terminal residue" evidence="5">
    <location>
        <position position="1"/>
    </location>
</feature>
<reference evidence="5" key="1">
    <citation type="journal article" date="2015" name="Nature">
        <title>Complex archaea that bridge the gap between prokaryotes and eukaryotes.</title>
        <authorList>
            <person name="Spang A."/>
            <person name="Saw J.H."/>
            <person name="Jorgensen S.L."/>
            <person name="Zaremba-Niedzwiedzka K."/>
            <person name="Martijn J."/>
            <person name="Lind A.E."/>
            <person name="van Eijk R."/>
            <person name="Schleper C."/>
            <person name="Guy L."/>
            <person name="Ettema T.J."/>
        </authorList>
    </citation>
    <scope>NUCLEOTIDE SEQUENCE</scope>
</reference>
<dbReference type="EMBL" id="LAZR01024592">
    <property type="protein sequence ID" value="KKL74620.1"/>
    <property type="molecule type" value="Genomic_DNA"/>
</dbReference>
<accession>A0A0F9GZ29</accession>
<dbReference type="SUPFAM" id="SSF53850">
    <property type="entry name" value="Periplasmic binding protein-like II"/>
    <property type="match status" value="1"/>
</dbReference>
<dbReference type="PANTHER" id="PTHR30290">
    <property type="entry name" value="PERIPLASMIC BINDING COMPONENT OF ABC TRANSPORTER"/>
    <property type="match status" value="1"/>
</dbReference>
<protein>
    <recommendedName>
        <fullName evidence="4">Solute-binding protein family 5 domain-containing protein</fullName>
    </recommendedName>
</protein>
<comment type="similarity">
    <text evidence="1">Belongs to the bacterial solute-binding protein 5 family.</text>
</comment>
<sequence length="346" mass="38915">LASLASGWGAILPKSLIDSGHDFATSPVGTGPFKLKEWIRDSRIVLEKNNSYWMAGLPKLDTVILNIIPERAVQVQGLISGQIDVSYIVDKDDVPLLKASPDVQVKESLTSLIMVMAINCSNPVLKDLRVRQAINHAIDKQKVLNIAYGGGKPIGTFMDYGNAYYKDFTALYPFDPDKARKLLADAGVGKETVFKLVLPQNYEQHVKAGEMYQDMLEKVGMNVQIKLVDWSTWISDVYRGAKYDLTVIGHTGKLDPHATLGRYGTAKRYVKWVNPRAAELISNAKKTSGFENRKKLYDEALEIMATEVPFMYLGSSLRRVAFRKNVVEFRMTPKLDTFDFRWTDLK</sequence>
<dbReference type="Pfam" id="PF00496">
    <property type="entry name" value="SBP_bac_5"/>
    <property type="match status" value="1"/>
</dbReference>
<dbReference type="Gene3D" id="3.40.190.10">
    <property type="entry name" value="Periplasmic binding protein-like II"/>
    <property type="match status" value="1"/>
</dbReference>
<evidence type="ECO:0000259" key="4">
    <source>
        <dbReference type="Pfam" id="PF00496"/>
    </source>
</evidence>
<organism evidence="5">
    <name type="scientific">marine sediment metagenome</name>
    <dbReference type="NCBI Taxonomy" id="412755"/>
    <lineage>
        <taxon>unclassified sequences</taxon>
        <taxon>metagenomes</taxon>
        <taxon>ecological metagenomes</taxon>
    </lineage>
</organism>
<dbReference type="GO" id="GO:0015833">
    <property type="term" value="P:peptide transport"/>
    <property type="evidence" value="ECO:0007669"/>
    <property type="project" value="TreeGrafter"/>
</dbReference>
<evidence type="ECO:0000313" key="5">
    <source>
        <dbReference type="EMBL" id="KKL74620.1"/>
    </source>
</evidence>
<proteinExistence type="inferred from homology"/>
<evidence type="ECO:0000256" key="1">
    <source>
        <dbReference type="ARBA" id="ARBA00005695"/>
    </source>
</evidence>
<keyword evidence="3" id="KW-0732">Signal</keyword>
<evidence type="ECO:0000256" key="2">
    <source>
        <dbReference type="ARBA" id="ARBA00022448"/>
    </source>
</evidence>
<comment type="caution">
    <text evidence="5">The sequence shown here is derived from an EMBL/GenBank/DDBJ whole genome shotgun (WGS) entry which is preliminary data.</text>
</comment>
<keyword evidence="2" id="KW-0813">Transport</keyword>
<dbReference type="AlphaFoldDB" id="A0A0F9GZ29"/>
<evidence type="ECO:0000256" key="3">
    <source>
        <dbReference type="ARBA" id="ARBA00022729"/>
    </source>
</evidence>
<dbReference type="InterPro" id="IPR000914">
    <property type="entry name" value="SBP_5_dom"/>
</dbReference>
<gene>
    <name evidence="5" type="ORF">LCGC14_2063050</name>
</gene>
<dbReference type="InterPro" id="IPR039424">
    <property type="entry name" value="SBP_5"/>
</dbReference>